<evidence type="ECO:0000256" key="2">
    <source>
        <dbReference type="ARBA" id="ARBA00012438"/>
    </source>
</evidence>
<gene>
    <name evidence="5" type="ORF">ENS59_03735</name>
</gene>
<proteinExistence type="predicted"/>
<dbReference type="InterPro" id="IPR005467">
    <property type="entry name" value="His_kinase_dom"/>
</dbReference>
<comment type="caution">
    <text evidence="5">The sequence shown here is derived from an EMBL/GenBank/DDBJ whole genome shotgun (WGS) entry which is preliminary data.</text>
</comment>
<dbReference type="PRINTS" id="PR00344">
    <property type="entry name" value="BCTRLSENSOR"/>
</dbReference>
<dbReference type="Gene3D" id="3.30.565.10">
    <property type="entry name" value="Histidine kinase-like ATPase, C-terminal domain"/>
    <property type="match status" value="1"/>
</dbReference>
<organism evidence="5">
    <name type="scientific">Gracilinema caldarium</name>
    <dbReference type="NCBI Taxonomy" id="215591"/>
    <lineage>
        <taxon>Bacteria</taxon>
        <taxon>Pseudomonadati</taxon>
        <taxon>Spirochaetota</taxon>
        <taxon>Spirochaetia</taxon>
        <taxon>Spirochaetales</taxon>
        <taxon>Breznakiellaceae</taxon>
        <taxon>Gracilinema</taxon>
    </lineage>
</organism>
<evidence type="ECO:0000313" key="5">
    <source>
        <dbReference type="EMBL" id="HFH28607.1"/>
    </source>
</evidence>
<dbReference type="AlphaFoldDB" id="A0A7C3IIH5"/>
<evidence type="ECO:0000256" key="3">
    <source>
        <dbReference type="ARBA" id="ARBA00022553"/>
    </source>
</evidence>
<reference evidence="5" key="1">
    <citation type="journal article" date="2020" name="mSystems">
        <title>Genome- and Community-Level Interaction Insights into Carbon Utilization and Element Cycling Functions of Hydrothermarchaeota in Hydrothermal Sediment.</title>
        <authorList>
            <person name="Zhou Z."/>
            <person name="Liu Y."/>
            <person name="Xu W."/>
            <person name="Pan J."/>
            <person name="Luo Z.H."/>
            <person name="Li M."/>
        </authorList>
    </citation>
    <scope>NUCLEOTIDE SEQUENCE [LARGE SCALE GENOMIC DNA]</scope>
    <source>
        <strain evidence="5">SpSt-503</strain>
    </source>
</reference>
<evidence type="ECO:0000256" key="1">
    <source>
        <dbReference type="ARBA" id="ARBA00000085"/>
    </source>
</evidence>
<protein>
    <recommendedName>
        <fullName evidence="2">histidine kinase</fullName>
        <ecNumber evidence="2">2.7.13.3</ecNumber>
    </recommendedName>
</protein>
<feature type="domain" description="Histidine kinase" evidence="4">
    <location>
        <begin position="170"/>
        <end position="377"/>
    </location>
</feature>
<keyword evidence="5" id="KW-0418">Kinase</keyword>
<evidence type="ECO:0000259" key="4">
    <source>
        <dbReference type="PROSITE" id="PS50109"/>
    </source>
</evidence>
<dbReference type="InterPro" id="IPR004358">
    <property type="entry name" value="Sig_transdc_His_kin-like_C"/>
</dbReference>
<dbReference type="EC" id="2.7.13.3" evidence="2"/>
<sequence length="385" mass="42886">MLEAEAVVLPFTDAERVSGAELEEQKHWVADYRGLDLFRDLPFAVMVFNNHRQIVFINAKAKSFLAEPEADPFGLRPGEAFGCIHAHETAGGCGTANFCRYCGAAKSIASALSGAIDLQQCQIDRTLSQRHDQLDLLVWTKPFTTHNQVFILAALIDISAEQRRDTFERIFLHDILNTASSIQSVLYLIDDNESGIREYLDLAKIAAEQLTEEIQTHRSIWDAEHGSLSVNASVVSVSSMLQKVGTLYNYMAEERGITVTIYPCGEKKIISDEVLLKRVVSNLVKNAIEACHTGDKVELRCIDLADSVEIQIKNPAVIREEVQANLFKRSYSTKAKGRGWGTYAARLFVEEYLGGRIRFESNTEQGTIFTIQLPDDPVFPPGKGV</sequence>
<keyword evidence="3" id="KW-0597">Phosphoprotein</keyword>
<dbReference type="EMBL" id="DSVL01000117">
    <property type="protein sequence ID" value="HFH28607.1"/>
    <property type="molecule type" value="Genomic_DNA"/>
</dbReference>
<dbReference type="GO" id="GO:0000155">
    <property type="term" value="F:phosphorelay sensor kinase activity"/>
    <property type="evidence" value="ECO:0007669"/>
    <property type="project" value="TreeGrafter"/>
</dbReference>
<dbReference type="InterPro" id="IPR003594">
    <property type="entry name" value="HATPase_dom"/>
</dbReference>
<dbReference type="PANTHER" id="PTHR43547">
    <property type="entry name" value="TWO-COMPONENT HISTIDINE KINASE"/>
    <property type="match status" value="1"/>
</dbReference>
<comment type="catalytic activity">
    <reaction evidence="1">
        <text>ATP + protein L-histidine = ADP + protein N-phospho-L-histidine.</text>
        <dbReference type="EC" id="2.7.13.3"/>
    </reaction>
</comment>
<dbReference type="Pfam" id="PF02518">
    <property type="entry name" value="HATPase_c"/>
    <property type="match status" value="1"/>
</dbReference>
<dbReference type="SMART" id="SM00387">
    <property type="entry name" value="HATPase_c"/>
    <property type="match status" value="1"/>
</dbReference>
<dbReference type="PROSITE" id="PS50109">
    <property type="entry name" value="HIS_KIN"/>
    <property type="match status" value="1"/>
</dbReference>
<dbReference type="PANTHER" id="PTHR43547:SF2">
    <property type="entry name" value="HYBRID SIGNAL TRANSDUCTION HISTIDINE KINASE C"/>
    <property type="match status" value="1"/>
</dbReference>
<dbReference type="InterPro" id="IPR036890">
    <property type="entry name" value="HATPase_C_sf"/>
</dbReference>
<name>A0A7C3IIH5_9SPIR</name>
<accession>A0A7C3IIH5</accession>
<keyword evidence="5" id="KW-0808">Transferase</keyword>
<dbReference type="SUPFAM" id="SSF55874">
    <property type="entry name" value="ATPase domain of HSP90 chaperone/DNA topoisomerase II/histidine kinase"/>
    <property type="match status" value="1"/>
</dbReference>